<sequence length="59" mass="6359">MAPLSPTNPLSKPSMTPRLSGKFLTQVTSAPVLAKACELRRRRCRGRRARAAAPGGRGR</sequence>
<keyword evidence="2" id="KW-1185">Reference proteome</keyword>
<dbReference type="Gramene" id="PUZ68068">
    <property type="protein sequence ID" value="PUZ68068"/>
    <property type="gene ID" value="GQ55_3G485200"/>
</dbReference>
<organism evidence="1 2">
    <name type="scientific">Panicum hallii var. hallii</name>
    <dbReference type="NCBI Taxonomy" id="1504633"/>
    <lineage>
        <taxon>Eukaryota</taxon>
        <taxon>Viridiplantae</taxon>
        <taxon>Streptophyta</taxon>
        <taxon>Embryophyta</taxon>
        <taxon>Tracheophyta</taxon>
        <taxon>Spermatophyta</taxon>
        <taxon>Magnoliopsida</taxon>
        <taxon>Liliopsida</taxon>
        <taxon>Poales</taxon>
        <taxon>Poaceae</taxon>
        <taxon>PACMAD clade</taxon>
        <taxon>Panicoideae</taxon>
        <taxon>Panicodae</taxon>
        <taxon>Paniceae</taxon>
        <taxon>Panicinae</taxon>
        <taxon>Panicum</taxon>
        <taxon>Panicum sect. Panicum</taxon>
    </lineage>
</organism>
<dbReference type="AlphaFoldDB" id="A0A2T7EJS7"/>
<evidence type="ECO:0000313" key="1">
    <source>
        <dbReference type="EMBL" id="PUZ68068.1"/>
    </source>
</evidence>
<dbReference type="Proteomes" id="UP000244336">
    <property type="component" value="Chromosome 3"/>
</dbReference>
<evidence type="ECO:0000313" key="2">
    <source>
        <dbReference type="Proteomes" id="UP000244336"/>
    </source>
</evidence>
<gene>
    <name evidence="1" type="ORF">GQ55_3G485200</name>
</gene>
<protein>
    <submittedName>
        <fullName evidence="1">Uncharacterized protein</fullName>
    </submittedName>
</protein>
<dbReference type="EMBL" id="CM009751">
    <property type="protein sequence ID" value="PUZ68068.1"/>
    <property type="molecule type" value="Genomic_DNA"/>
</dbReference>
<name>A0A2T7EJS7_9POAL</name>
<proteinExistence type="predicted"/>
<reference evidence="1 2" key="1">
    <citation type="submission" date="2018-04" db="EMBL/GenBank/DDBJ databases">
        <title>WGS assembly of Panicum hallii var. hallii HAL2.</title>
        <authorList>
            <person name="Lovell J."/>
            <person name="Jenkins J."/>
            <person name="Lowry D."/>
            <person name="Mamidi S."/>
            <person name="Sreedasyam A."/>
            <person name="Weng X."/>
            <person name="Barry K."/>
            <person name="Bonette J."/>
            <person name="Campitelli B."/>
            <person name="Daum C."/>
            <person name="Gordon S."/>
            <person name="Gould B."/>
            <person name="Lipzen A."/>
            <person name="MacQueen A."/>
            <person name="Palacio-Mejia J."/>
            <person name="Plott C."/>
            <person name="Shakirov E."/>
            <person name="Shu S."/>
            <person name="Yoshinaga Y."/>
            <person name="Zane M."/>
            <person name="Rokhsar D."/>
            <person name="Grimwood J."/>
            <person name="Schmutz J."/>
            <person name="Juenger T."/>
        </authorList>
    </citation>
    <scope>NUCLEOTIDE SEQUENCE [LARGE SCALE GENOMIC DNA]</scope>
    <source>
        <strain evidence="2">cv. HAL2</strain>
    </source>
</reference>
<accession>A0A2T7EJS7</accession>